<name>A0A6J1BK91_9ROSI</name>
<dbReference type="AlphaFoldDB" id="A0A6J1BK91"/>
<dbReference type="Proteomes" id="UP000504621">
    <property type="component" value="Unplaced"/>
</dbReference>
<sequence>MSILRANLFDLILIFELDDLGKQGKLKVDSFEPGKELRMQQKHDFLDECLKAIKGMDIYGSIDAIDLCLVPDVIIPPMFRVPDFEKYDRTKCLKAYIAMYCQNMVAHAHDKKLLIYYFQNTLTKSVARWYVQLNGNHISSWKDLVRAFIVQYKHITDLASDRLFLQNMEKRDTESFKEYAQRWRDVVAQVQ</sequence>
<gene>
    <name evidence="3" type="primary">LOC110428148</name>
</gene>
<evidence type="ECO:0000259" key="1">
    <source>
        <dbReference type="Pfam" id="PF03732"/>
    </source>
</evidence>
<feature type="domain" description="Retrotransposon gag" evidence="1">
    <location>
        <begin position="121"/>
        <end position="191"/>
    </location>
</feature>
<dbReference type="PANTHER" id="PTHR33223">
    <property type="entry name" value="CCHC-TYPE DOMAIN-CONTAINING PROTEIN"/>
    <property type="match status" value="1"/>
</dbReference>
<dbReference type="Pfam" id="PF03732">
    <property type="entry name" value="Retrotrans_gag"/>
    <property type="match status" value="1"/>
</dbReference>
<dbReference type="PANTHER" id="PTHR33223:SF8">
    <property type="entry name" value="OS04G0172440 PROTEIN"/>
    <property type="match status" value="1"/>
</dbReference>
<evidence type="ECO:0000313" key="2">
    <source>
        <dbReference type="Proteomes" id="UP000504621"/>
    </source>
</evidence>
<dbReference type="RefSeq" id="XP_021299543.1">
    <property type="nucleotide sequence ID" value="XM_021443868.1"/>
</dbReference>
<proteinExistence type="predicted"/>
<reference evidence="3" key="1">
    <citation type="submission" date="2025-08" db="UniProtKB">
        <authorList>
            <consortium name="RefSeq"/>
        </authorList>
    </citation>
    <scope>IDENTIFICATION</scope>
    <source>
        <tissue evidence="3">Leaf</tissue>
    </source>
</reference>
<accession>A0A6J1BK91</accession>
<dbReference type="GeneID" id="110428148"/>
<keyword evidence="2" id="KW-1185">Reference proteome</keyword>
<organism evidence="2 3">
    <name type="scientific">Herrania umbratica</name>
    <dbReference type="NCBI Taxonomy" id="108875"/>
    <lineage>
        <taxon>Eukaryota</taxon>
        <taxon>Viridiplantae</taxon>
        <taxon>Streptophyta</taxon>
        <taxon>Embryophyta</taxon>
        <taxon>Tracheophyta</taxon>
        <taxon>Spermatophyta</taxon>
        <taxon>Magnoliopsida</taxon>
        <taxon>eudicotyledons</taxon>
        <taxon>Gunneridae</taxon>
        <taxon>Pentapetalae</taxon>
        <taxon>rosids</taxon>
        <taxon>malvids</taxon>
        <taxon>Malvales</taxon>
        <taxon>Malvaceae</taxon>
        <taxon>Byttnerioideae</taxon>
        <taxon>Herrania</taxon>
    </lineage>
</organism>
<evidence type="ECO:0000313" key="3">
    <source>
        <dbReference type="RefSeq" id="XP_021299543.1"/>
    </source>
</evidence>
<dbReference type="InterPro" id="IPR005162">
    <property type="entry name" value="Retrotrans_gag_dom"/>
</dbReference>
<protein>
    <submittedName>
        <fullName evidence="3">Uncharacterized protein LOC110428148</fullName>
    </submittedName>
</protein>
<dbReference type="OrthoDB" id="1432691at2759"/>